<dbReference type="InterPro" id="IPR002871">
    <property type="entry name" value="NIF_FeS_clus_asmbl_NifU_N"/>
</dbReference>
<sequence>MWGCGDKADECFLNPKSVSVLERANTAGEDGAIAWEYPLKFMMSIDPVTERITDAKFQTFGRGSAIASSSALTGLVLGKSADRAFPIINHSIADSLGCLPPKRTHCGVMSYETLQPAIANHYSEQWGGDHEQRALARECFGVDQGMIERAVVWTGTPLSSRSRATQGPAAGGSHASKQSSKCLCECDGRRMPHHGSGGLYRRHNRRPRPQEQAKVESRFWSRRSLAAGCGDRRHPKQFNCQRHPKLPAAKLRRCNGGSPAVSARLPHATAPVQTRPSENPVAGSYLRADGGDCELVDEEDDQVYVKLSGACAGSSSLRHHQRHAPEASMSRPASRLASFRSTEDRTHEAYQSGQQRNDKSRSRGRSSNVAVLYGSIRQPFVAAWSWDLRR</sequence>
<evidence type="ECO:0000313" key="6">
    <source>
        <dbReference type="EMBL" id="XCG49595.1"/>
    </source>
</evidence>
<feature type="domain" description="NIF system FeS cluster assembly NifU C-terminal" evidence="4">
    <location>
        <begin position="285"/>
        <end position="316"/>
    </location>
</feature>
<feature type="compositionally biased region" description="Basic and acidic residues" evidence="3">
    <location>
        <begin position="208"/>
        <end position="217"/>
    </location>
</feature>
<dbReference type="Gene3D" id="3.90.1010.10">
    <property type="match status" value="1"/>
</dbReference>
<dbReference type="GO" id="GO:0016226">
    <property type="term" value="P:iron-sulfur cluster assembly"/>
    <property type="evidence" value="ECO:0007669"/>
    <property type="project" value="InterPro"/>
</dbReference>
<dbReference type="AlphaFoldDB" id="A0AAU8CRM4"/>
<protein>
    <recommendedName>
        <fullName evidence="1">Nitrogen fixation protein NifU</fullName>
    </recommendedName>
</protein>
<feature type="region of interest" description="Disordered" evidence="3">
    <location>
        <begin position="194"/>
        <end position="217"/>
    </location>
</feature>
<evidence type="ECO:0000256" key="2">
    <source>
        <dbReference type="ARBA" id="ARBA00023231"/>
    </source>
</evidence>
<evidence type="ECO:0000256" key="3">
    <source>
        <dbReference type="SAM" id="MobiDB-lite"/>
    </source>
</evidence>
<feature type="domain" description="NIF system FeS cluster assembly NifU N-terminal" evidence="5">
    <location>
        <begin position="7"/>
        <end position="122"/>
    </location>
</feature>
<dbReference type="SUPFAM" id="SSF82649">
    <property type="entry name" value="SufE/NifU"/>
    <property type="match status" value="1"/>
</dbReference>
<reference evidence="6" key="1">
    <citation type="submission" date="2024-06" db="EMBL/GenBank/DDBJ databases">
        <title>Mesorhizobium karijinii sp. nov., a symbiont of the iconic Swainsona formosa from arid Australia.</title>
        <authorList>
            <person name="Hill Y.J."/>
            <person name="Watkin E.L.J."/>
            <person name="O'Hara G.W."/>
            <person name="Terpolilli J."/>
            <person name="Tye M.L."/>
            <person name="Kohlmeier M.G."/>
        </authorList>
    </citation>
    <scope>NUCLEOTIDE SEQUENCE</scope>
    <source>
        <strain evidence="6">WSM2240</strain>
    </source>
</reference>
<dbReference type="RefSeq" id="WP_353642871.1">
    <property type="nucleotide sequence ID" value="NZ_CP159253.1"/>
</dbReference>
<dbReference type="Gene3D" id="3.30.300.130">
    <property type="entry name" value="Fe-S cluster assembly (FSCA)"/>
    <property type="match status" value="1"/>
</dbReference>
<dbReference type="GO" id="GO:0051536">
    <property type="term" value="F:iron-sulfur cluster binding"/>
    <property type="evidence" value="ECO:0007669"/>
    <property type="project" value="InterPro"/>
</dbReference>
<gene>
    <name evidence="6" type="ORF">ABVK50_02940</name>
</gene>
<evidence type="ECO:0000259" key="4">
    <source>
        <dbReference type="Pfam" id="PF01106"/>
    </source>
</evidence>
<dbReference type="InterPro" id="IPR034904">
    <property type="entry name" value="FSCA_dom_sf"/>
</dbReference>
<organism evidence="6">
    <name type="scientific">Mesorhizobium sp. WSM2240</name>
    <dbReference type="NCBI Taxonomy" id="3228851"/>
    <lineage>
        <taxon>Bacteria</taxon>
        <taxon>Pseudomonadati</taxon>
        <taxon>Pseudomonadota</taxon>
        <taxon>Alphaproteobacteria</taxon>
        <taxon>Hyphomicrobiales</taxon>
        <taxon>Phyllobacteriaceae</taxon>
        <taxon>Mesorhizobium</taxon>
    </lineage>
</organism>
<dbReference type="InterPro" id="IPR001075">
    <property type="entry name" value="NIF_FeS_clus_asmbl_NifU_C"/>
</dbReference>
<keyword evidence="2" id="KW-0535">Nitrogen fixation</keyword>
<dbReference type="Pfam" id="PF01106">
    <property type="entry name" value="NifU"/>
    <property type="match status" value="1"/>
</dbReference>
<feature type="region of interest" description="Disordered" evidence="3">
    <location>
        <begin position="158"/>
        <end position="177"/>
    </location>
</feature>
<evidence type="ECO:0000256" key="1">
    <source>
        <dbReference type="ARBA" id="ARBA00015278"/>
    </source>
</evidence>
<accession>A0AAU8CRM4</accession>
<dbReference type="SUPFAM" id="SSF117916">
    <property type="entry name" value="Fe-S cluster assembly (FSCA) domain-like"/>
    <property type="match status" value="1"/>
</dbReference>
<dbReference type="EMBL" id="CP159253">
    <property type="protein sequence ID" value="XCG49595.1"/>
    <property type="molecule type" value="Genomic_DNA"/>
</dbReference>
<dbReference type="PANTHER" id="PTHR10093">
    <property type="entry name" value="IRON-SULFUR CLUSTER ASSEMBLY ENZYME NIFU HOMOLOG"/>
    <property type="match status" value="1"/>
</dbReference>
<name>A0AAU8CRM4_9HYPH</name>
<proteinExistence type="predicted"/>
<feature type="region of interest" description="Disordered" evidence="3">
    <location>
        <begin position="314"/>
        <end position="365"/>
    </location>
</feature>
<dbReference type="GO" id="GO:0005506">
    <property type="term" value="F:iron ion binding"/>
    <property type="evidence" value="ECO:0007669"/>
    <property type="project" value="InterPro"/>
</dbReference>
<dbReference type="Pfam" id="PF01592">
    <property type="entry name" value="NifU_N"/>
    <property type="match status" value="1"/>
</dbReference>
<feature type="region of interest" description="Disordered" evidence="3">
    <location>
        <begin position="255"/>
        <end position="281"/>
    </location>
</feature>
<evidence type="ECO:0000259" key="5">
    <source>
        <dbReference type="Pfam" id="PF01592"/>
    </source>
</evidence>